<evidence type="ECO:0000259" key="5">
    <source>
        <dbReference type="Pfam" id="PF17954"/>
    </source>
</evidence>
<name>A0A345P6M0_9GAMM</name>
<proteinExistence type="inferred from homology"/>
<comment type="cofactor">
    <cofactor evidence="2">
        <name>Fe cation</name>
        <dbReference type="ChEBI" id="CHEBI:24875"/>
    </cofactor>
    <text evidence="2">Binds 1 Fe cation per subunit.</text>
</comment>
<dbReference type="AlphaFoldDB" id="A0A345P6M0"/>
<dbReference type="InterPro" id="IPR014710">
    <property type="entry name" value="RmlC-like_jellyroll"/>
</dbReference>
<dbReference type="PIRSF" id="PIRSF006232">
    <property type="entry name" value="Pirin"/>
    <property type="match status" value="1"/>
</dbReference>
<evidence type="ECO:0000259" key="4">
    <source>
        <dbReference type="Pfam" id="PF02678"/>
    </source>
</evidence>
<keyword evidence="2" id="KW-0408">Iron</keyword>
<dbReference type="GO" id="GO:0046872">
    <property type="term" value="F:metal ion binding"/>
    <property type="evidence" value="ECO:0007669"/>
    <property type="project" value="UniProtKB-KW"/>
</dbReference>
<organism evidence="6 7">
    <name type="scientific">Aquirhabdus parva</name>
    <dbReference type="NCBI Taxonomy" id="2283318"/>
    <lineage>
        <taxon>Bacteria</taxon>
        <taxon>Pseudomonadati</taxon>
        <taxon>Pseudomonadota</taxon>
        <taxon>Gammaproteobacteria</taxon>
        <taxon>Moraxellales</taxon>
        <taxon>Moraxellaceae</taxon>
        <taxon>Aquirhabdus</taxon>
    </lineage>
</organism>
<dbReference type="SUPFAM" id="SSF51182">
    <property type="entry name" value="RmlC-like cupins"/>
    <property type="match status" value="1"/>
</dbReference>
<gene>
    <name evidence="6" type="ORF">HYN46_08815</name>
</gene>
<keyword evidence="2" id="KW-0479">Metal-binding</keyword>
<dbReference type="InterPro" id="IPR012093">
    <property type="entry name" value="Pirin"/>
</dbReference>
<dbReference type="PANTHER" id="PTHR43212">
    <property type="entry name" value="QUERCETIN 2,3-DIOXYGENASE"/>
    <property type="match status" value="1"/>
</dbReference>
<dbReference type="CDD" id="cd02910">
    <property type="entry name" value="cupin_Yhhw_N"/>
    <property type="match status" value="1"/>
</dbReference>
<evidence type="ECO:0000313" key="6">
    <source>
        <dbReference type="EMBL" id="AXI02929.1"/>
    </source>
</evidence>
<dbReference type="Gene3D" id="2.60.120.10">
    <property type="entry name" value="Jelly Rolls"/>
    <property type="match status" value="2"/>
</dbReference>
<feature type="binding site" evidence="2">
    <location>
        <position position="58"/>
    </location>
    <ligand>
        <name>Fe cation</name>
        <dbReference type="ChEBI" id="CHEBI:24875"/>
    </ligand>
</feature>
<dbReference type="InterPro" id="IPR011051">
    <property type="entry name" value="RmlC_Cupin_sf"/>
</dbReference>
<evidence type="ECO:0000313" key="7">
    <source>
        <dbReference type="Proteomes" id="UP000253940"/>
    </source>
</evidence>
<feature type="domain" description="Quercetin 2,3-dioxygenase C-terminal cupin" evidence="5">
    <location>
        <begin position="159"/>
        <end position="239"/>
    </location>
</feature>
<dbReference type="Pfam" id="PF17954">
    <property type="entry name" value="Pirin_C_2"/>
    <property type="match status" value="1"/>
</dbReference>
<dbReference type="OrthoDB" id="9780903at2"/>
<feature type="domain" description="Pirin N-terminal" evidence="4">
    <location>
        <begin position="9"/>
        <end position="119"/>
    </location>
</feature>
<comment type="similarity">
    <text evidence="1 3">Belongs to the pirin family.</text>
</comment>
<dbReference type="EMBL" id="CP031222">
    <property type="protein sequence ID" value="AXI02929.1"/>
    <property type="molecule type" value="Genomic_DNA"/>
</dbReference>
<feature type="binding site" evidence="2">
    <location>
        <position position="102"/>
    </location>
    <ligand>
        <name>Fe cation</name>
        <dbReference type="ChEBI" id="CHEBI:24875"/>
    </ligand>
</feature>
<dbReference type="RefSeq" id="WP_114899039.1">
    <property type="nucleotide sequence ID" value="NZ_CP031222.1"/>
</dbReference>
<feature type="binding site" evidence="2">
    <location>
        <position position="60"/>
    </location>
    <ligand>
        <name>Fe cation</name>
        <dbReference type="ChEBI" id="CHEBI:24875"/>
    </ligand>
</feature>
<evidence type="ECO:0000256" key="1">
    <source>
        <dbReference type="ARBA" id="ARBA00008416"/>
    </source>
</evidence>
<reference evidence="6 7" key="1">
    <citation type="submission" date="2018-07" db="EMBL/GenBank/DDBJ databases">
        <title>Genome sequencing of Moraxellaceae gen. HYN0046.</title>
        <authorList>
            <person name="Kim M."/>
            <person name="Yi H."/>
        </authorList>
    </citation>
    <scope>NUCLEOTIDE SEQUENCE [LARGE SCALE GENOMIC DNA]</scope>
    <source>
        <strain evidence="6 7">HYN0046</strain>
    </source>
</reference>
<protein>
    <submittedName>
        <fullName evidence="6">Pirin family protein</fullName>
    </submittedName>
</protein>
<dbReference type="InterPro" id="IPR003829">
    <property type="entry name" value="Pirin_N_dom"/>
</dbReference>
<dbReference type="Proteomes" id="UP000253940">
    <property type="component" value="Chromosome"/>
</dbReference>
<dbReference type="InterPro" id="IPR041602">
    <property type="entry name" value="Quercetinase_C"/>
</dbReference>
<keyword evidence="7" id="KW-1185">Reference proteome</keyword>
<evidence type="ECO:0000256" key="3">
    <source>
        <dbReference type="RuleBase" id="RU003457"/>
    </source>
</evidence>
<evidence type="ECO:0000256" key="2">
    <source>
        <dbReference type="PIRSR" id="PIRSR006232-1"/>
    </source>
</evidence>
<dbReference type="KEGG" id="mbah:HYN46_08815"/>
<accession>A0A345P6M0</accession>
<dbReference type="PANTHER" id="PTHR43212:SF3">
    <property type="entry name" value="QUERCETIN 2,3-DIOXYGENASE"/>
    <property type="match status" value="1"/>
</dbReference>
<dbReference type="Pfam" id="PF02678">
    <property type="entry name" value="Pirin"/>
    <property type="match status" value="1"/>
</dbReference>
<sequence length="240" mass="26765">MSYVIHKSENRGQADHGWLKAKHSFSFSSWQDPRYMGVSALRVINEDRVAAHRGFGMHSHDNMEILTCVLSGKLTHKDSMGNIGHIAAGDWQLMSAGTGVTHSEMNEGDVPVHLLQIWLFPNIKNPEPTYQELALNVKEQPNQWHLIVAPTDNHLANFKGMVIRQDARILSTFLQTGHELVLDSEKKTSYVHVVSGNIRISNGTEEQIASEGDAIIFDNSTPSSTVIADTDAQLIWFDLP</sequence>
<feature type="binding site" evidence="2">
    <location>
        <position position="104"/>
    </location>
    <ligand>
        <name>Fe cation</name>
        <dbReference type="ChEBI" id="CHEBI:24875"/>
    </ligand>
</feature>